<keyword evidence="1 2" id="KW-0597">Phosphoprotein</keyword>
<dbReference type="InterPro" id="IPR001789">
    <property type="entry name" value="Sig_transdc_resp-reg_receiver"/>
</dbReference>
<protein>
    <submittedName>
        <fullName evidence="4">Response regulator</fullName>
    </submittedName>
</protein>
<evidence type="ECO:0000256" key="1">
    <source>
        <dbReference type="ARBA" id="ARBA00022553"/>
    </source>
</evidence>
<dbReference type="InterPro" id="IPR011006">
    <property type="entry name" value="CheY-like_superfamily"/>
</dbReference>
<dbReference type="SUPFAM" id="SSF52172">
    <property type="entry name" value="CheY-like"/>
    <property type="match status" value="1"/>
</dbReference>
<feature type="domain" description="Response regulatory" evidence="3">
    <location>
        <begin position="6"/>
        <end position="120"/>
    </location>
</feature>
<feature type="modified residue" description="4-aspartylphosphate" evidence="2">
    <location>
        <position position="55"/>
    </location>
</feature>
<gene>
    <name evidence="4" type="ORF">P3F81_11135</name>
</gene>
<proteinExistence type="predicted"/>
<dbReference type="PROSITE" id="PS50110">
    <property type="entry name" value="RESPONSE_REGULATORY"/>
    <property type="match status" value="1"/>
</dbReference>
<evidence type="ECO:0000313" key="5">
    <source>
        <dbReference type="Proteomes" id="UP001243623"/>
    </source>
</evidence>
<dbReference type="Pfam" id="PF00072">
    <property type="entry name" value="Response_reg"/>
    <property type="match status" value="1"/>
</dbReference>
<sequence>MDRNLKILICDDSMLLRKKLTRELESQNCEVIEAANGKEAVMMFLKHQPDGVFLDIVMPQVGGLEALQAICEINSNAHVIMLSSAGTSSKLVEALKLGARDFIQKPYNDEQIQKALLDIRGGSANA</sequence>
<dbReference type="Proteomes" id="UP001243623">
    <property type="component" value="Chromosome"/>
</dbReference>
<name>A0A9Y2ES32_9FIRM</name>
<evidence type="ECO:0000313" key="4">
    <source>
        <dbReference type="EMBL" id="WIW70428.1"/>
    </source>
</evidence>
<dbReference type="InterPro" id="IPR050595">
    <property type="entry name" value="Bact_response_regulator"/>
</dbReference>
<dbReference type="PANTHER" id="PTHR44591:SF24">
    <property type="entry name" value="PROTEIN-GLUTAMATE METHYLESTERASE_PROTEIN-GLUTAMINE GLUTAMINASE 1"/>
    <property type="match status" value="1"/>
</dbReference>
<dbReference type="EMBL" id="CP120678">
    <property type="protein sequence ID" value="WIW70428.1"/>
    <property type="molecule type" value="Genomic_DNA"/>
</dbReference>
<dbReference type="GO" id="GO:0000160">
    <property type="term" value="P:phosphorelay signal transduction system"/>
    <property type="evidence" value="ECO:0007669"/>
    <property type="project" value="InterPro"/>
</dbReference>
<evidence type="ECO:0000256" key="2">
    <source>
        <dbReference type="PROSITE-ProRule" id="PRU00169"/>
    </source>
</evidence>
<dbReference type="Gene3D" id="3.40.50.2300">
    <property type="match status" value="1"/>
</dbReference>
<evidence type="ECO:0000259" key="3">
    <source>
        <dbReference type="PROSITE" id="PS50110"/>
    </source>
</evidence>
<dbReference type="RefSeq" id="WP_147669697.1">
    <property type="nucleotide sequence ID" value="NZ_CP120678.1"/>
</dbReference>
<dbReference type="KEGG" id="sgbi:P3F81_11135"/>
<accession>A0A9Y2ES32</accession>
<dbReference type="SMART" id="SM00448">
    <property type="entry name" value="REC"/>
    <property type="match status" value="1"/>
</dbReference>
<reference evidence="4" key="1">
    <citation type="submission" date="2023-03" db="EMBL/GenBank/DDBJ databases">
        <title>Selenobaculum gbiensis gen. nov. sp. nov., a new bacterium isolated from the gut microbiota of IBD patient.</title>
        <authorList>
            <person name="Yeo S."/>
            <person name="Park H."/>
            <person name="Huh C.S."/>
        </authorList>
    </citation>
    <scope>NUCLEOTIDE SEQUENCE</scope>
    <source>
        <strain evidence="4">ICN-92133</strain>
    </source>
</reference>
<organism evidence="4 5">
    <name type="scientific">Selenobaculum gibii</name>
    <dbReference type="NCBI Taxonomy" id="3054208"/>
    <lineage>
        <taxon>Bacteria</taxon>
        <taxon>Bacillati</taxon>
        <taxon>Bacillota</taxon>
        <taxon>Negativicutes</taxon>
        <taxon>Selenomonadales</taxon>
        <taxon>Selenomonadaceae</taxon>
        <taxon>Selenobaculum</taxon>
    </lineage>
</organism>
<dbReference type="PANTHER" id="PTHR44591">
    <property type="entry name" value="STRESS RESPONSE REGULATOR PROTEIN 1"/>
    <property type="match status" value="1"/>
</dbReference>
<dbReference type="AlphaFoldDB" id="A0A9Y2ES32"/>
<keyword evidence="5" id="KW-1185">Reference proteome</keyword>